<sequence>MIHTISSFQFLLLFSFSSHTILFLLRTVAVATTTVVPHAHPMLATTVVTLRFLRSSLCLQPPSVVLFFDHVRAQSSPPPLHVHICLTGSNLVCLWPDMLQERRLAVVRKKKKLIVVCSLIEQDISLNLKHLLELITSSLLVIELYRHIIVVASLKEEEGNHGIDEKGRGNALLLCEKKWMNILLSKKGLSLAGGASLCFTNCNVSSGRLCLTLILARVGGSFSLLAMNFNSKFQLKYMKKAERSLFYP</sequence>
<dbReference type="EnsemblPlants" id="MELO3C031445.2.1">
    <property type="protein sequence ID" value="MELO3C031445.2.1"/>
    <property type="gene ID" value="MELO3C031445.2"/>
</dbReference>
<accession>A0A9I9EBC7</accession>
<reference evidence="1" key="1">
    <citation type="submission" date="2023-03" db="UniProtKB">
        <authorList>
            <consortium name="EnsemblPlants"/>
        </authorList>
    </citation>
    <scope>IDENTIFICATION</scope>
</reference>
<evidence type="ECO:0000313" key="1">
    <source>
        <dbReference type="EnsemblPlants" id="MELO3C031445.2.1"/>
    </source>
</evidence>
<dbReference type="AlphaFoldDB" id="A0A9I9EBC7"/>
<organism evidence="1">
    <name type="scientific">Cucumis melo</name>
    <name type="common">Muskmelon</name>
    <dbReference type="NCBI Taxonomy" id="3656"/>
    <lineage>
        <taxon>Eukaryota</taxon>
        <taxon>Viridiplantae</taxon>
        <taxon>Streptophyta</taxon>
        <taxon>Embryophyta</taxon>
        <taxon>Tracheophyta</taxon>
        <taxon>Spermatophyta</taxon>
        <taxon>Magnoliopsida</taxon>
        <taxon>eudicotyledons</taxon>
        <taxon>Gunneridae</taxon>
        <taxon>Pentapetalae</taxon>
        <taxon>rosids</taxon>
        <taxon>fabids</taxon>
        <taxon>Cucurbitales</taxon>
        <taxon>Cucurbitaceae</taxon>
        <taxon>Benincaseae</taxon>
        <taxon>Cucumis</taxon>
    </lineage>
</organism>
<protein>
    <submittedName>
        <fullName evidence="1">Uncharacterized protein</fullName>
    </submittedName>
</protein>
<name>A0A9I9EBC7_CUCME</name>
<dbReference type="Gramene" id="MELO3C031445.2.1">
    <property type="protein sequence ID" value="MELO3C031445.2.1"/>
    <property type="gene ID" value="MELO3C031445.2"/>
</dbReference>
<proteinExistence type="predicted"/>